<evidence type="ECO:0000256" key="2">
    <source>
        <dbReference type="ARBA" id="ARBA00022574"/>
    </source>
</evidence>
<dbReference type="PROSITE" id="PS00678">
    <property type="entry name" value="WD_REPEATS_1"/>
    <property type="match status" value="2"/>
</dbReference>
<dbReference type="AlphaFoldDB" id="A0A7J6F9V3"/>
<dbReference type="InterPro" id="IPR015943">
    <property type="entry name" value="WD40/YVTN_repeat-like_dom_sf"/>
</dbReference>
<dbReference type="InterPro" id="IPR001680">
    <property type="entry name" value="WD40_rpt"/>
</dbReference>
<keyword evidence="6" id="KW-0175">Coiled coil</keyword>
<accession>A0A7J6F9V3</accession>
<feature type="region of interest" description="Disordered" evidence="10">
    <location>
        <begin position="441"/>
        <end position="463"/>
    </location>
</feature>
<dbReference type="Proteomes" id="UP000525078">
    <property type="component" value="Unassembled WGS sequence"/>
</dbReference>
<dbReference type="InterPro" id="IPR044630">
    <property type="entry name" value="SPA1/2/3/4"/>
</dbReference>
<evidence type="ECO:0000256" key="5">
    <source>
        <dbReference type="ARBA" id="ARBA00022786"/>
    </source>
</evidence>
<feature type="repeat" description="WD" evidence="9">
    <location>
        <begin position="975"/>
        <end position="1015"/>
    </location>
</feature>
<evidence type="ECO:0000256" key="6">
    <source>
        <dbReference type="ARBA" id="ARBA00023054"/>
    </source>
</evidence>
<keyword evidence="8" id="KW-0607">Phytochrome signaling pathway</keyword>
<feature type="repeat" description="WD" evidence="9">
    <location>
        <begin position="846"/>
        <end position="888"/>
    </location>
</feature>
<keyword evidence="5" id="KW-0833">Ubl conjugation pathway</keyword>
<dbReference type="Gene3D" id="1.10.510.10">
    <property type="entry name" value="Transferase(Phosphotransferase) domain 1"/>
    <property type="match status" value="1"/>
</dbReference>
<dbReference type="GO" id="GO:0042802">
    <property type="term" value="F:identical protein binding"/>
    <property type="evidence" value="ECO:0007669"/>
    <property type="project" value="UniProtKB-ARBA"/>
</dbReference>
<dbReference type="SMART" id="SM00320">
    <property type="entry name" value="WD40"/>
    <property type="match status" value="7"/>
</dbReference>
<dbReference type="GO" id="GO:0009640">
    <property type="term" value="P:photomorphogenesis"/>
    <property type="evidence" value="ECO:0007669"/>
    <property type="project" value="InterPro"/>
</dbReference>
<dbReference type="InterPro" id="IPR019775">
    <property type="entry name" value="WD40_repeat_CS"/>
</dbReference>
<dbReference type="PANTHER" id="PTHR44218">
    <property type="entry name" value="PROTEIN SPA1-RELATED 2"/>
    <property type="match status" value="1"/>
</dbReference>
<protein>
    <submittedName>
        <fullName evidence="11">Uncharacterized protein</fullName>
    </submittedName>
</protein>
<dbReference type="SUPFAM" id="SSF50978">
    <property type="entry name" value="WD40 repeat-like"/>
    <property type="match status" value="1"/>
</dbReference>
<keyword evidence="7" id="KW-0539">Nucleus</keyword>
<dbReference type="PROSITE" id="PS50294">
    <property type="entry name" value="WD_REPEATS_REGION"/>
    <property type="match status" value="1"/>
</dbReference>
<dbReference type="GO" id="GO:0016740">
    <property type="term" value="F:transferase activity"/>
    <property type="evidence" value="ECO:0007669"/>
    <property type="project" value="UniProtKB-KW"/>
</dbReference>
<organism evidence="11 12">
    <name type="scientific">Cannabis sativa</name>
    <name type="common">Hemp</name>
    <name type="synonym">Marijuana</name>
    <dbReference type="NCBI Taxonomy" id="3483"/>
    <lineage>
        <taxon>Eukaryota</taxon>
        <taxon>Viridiplantae</taxon>
        <taxon>Streptophyta</taxon>
        <taxon>Embryophyta</taxon>
        <taxon>Tracheophyta</taxon>
        <taxon>Spermatophyta</taxon>
        <taxon>Magnoliopsida</taxon>
        <taxon>eudicotyledons</taxon>
        <taxon>Gunneridae</taxon>
        <taxon>Pentapetalae</taxon>
        <taxon>rosids</taxon>
        <taxon>fabids</taxon>
        <taxon>Rosales</taxon>
        <taxon>Cannabaceae</taxon>
        <taxon>Cannabis</taxon>
    </lineage>
</organism>
<evidence type="ECO:0000256" key="7">
    <source>
        <dbReference type="ARBA" id="ARBA00023242"/>
    </source>
</evidence>
<dbReference type="Pfam" id="PF00400">
    <property type="entry name" value="WD40"/>
    <property type="match status" value="3"/>
</dbReference>
<evidence type="ECO:0000256" key="10">
    <source>
        <dbReference type="SAM" id="MobiDB-lite"/>
    </source>
</evidence>
<evidence type="ECO:0000313" key="11">
    <source>
        <dbReference type="EMBL" id="KAF4367368.1"/>
    </source>
</evidence>
<comment type="subcellular location">
    <subcellularLocation>
        <location evidence="1">Nucleus</location>
    </subcellularLocation>
</comment>
<dbReference type="FunFam" id="2.130.10.10:FF:000090">
    <property type="entry name" value="E3 ubiquitin-protein ligase RFWD2 isoform X1"/>
    <property type="match status" value="1"/>
</dbReference>
<dbReference type="EMBL" id="JAATIP010000143">
    <property type="protein sequence ID" value="KAF4367368.1"/>
    <property type="molecule type" value="Genomic_DNA"/>
</dbReference>
<dbReference type="GO" id="GO:0009585">
    <property type="term" value="P:red, far-red light phototransduction"/>
    <property type="evidence" value="ECO:0007669"/>
    <property type="project" value="UniProtKB-KW"/>
</dbReference>
<evidence type="ECO:0000256" key="8">
    <source>
        <dbReference type="ARBA" id="ARBA00084091"/>
    </source>
</evidence>
<evidence type="ECO:0000256" key="9">
    <source>
        <dbReference type="PROSITE-ProRule" id="PRU00221"/>
    </source>
</evidence>
<feature type="region of interest" description="Disordered" evidence="10">
    <location>
        <begin position="132"/>
        <end position="152"/>
    </location>
</feature>
<dbReference type="PRINTS" id="PR00320">
    <property type="entry name" value="GPROTEINBRPT"/>
</dbReference>
<feature type="compositionally biased region" description="Polar residues" evidence="10">
    <location>
        <begin position="449"/>
        <end position="463"/>
    </location>
</feature>
<name>A0A7J6F9V3_CANSA</name>
<keyword evidence="3" id="KW-0808">Transferase</keyword>
<evidence type="ECO:0000256" key="3">
    <source>
        <dbReference type="ARBA" id="ARBA00022679"/>
    </source>
</evidence>
<dbReference type="SUPFAM" id="SSF56112">
    <property type="entry name" value="Protein kinase-like (PK-like)"/>
    <property type="match status" value="1"/>
</dbReference>
<dbReference type="InterPro" id="IPR020472">
    <property type="entry name" value="WD40_PAC1"/>
</dbReference>
<comment type="caution">
    <text evidence="11">The sequence shown here is derived from an EMBL/GenBank/DDBJ whole genome shotgun (WGS) entry which is preliminary data.</text>
</comment>
<feature type="repeat" description="WD" evidence="9">
    <location>
        <begin position="889"/>
        <end position="931"/>
    </location>
</feature>
<evidence type="ECO:0000256" key="4">
    <source>
        <dbReference type="ARBA" id="ARBA00022737"/>
    </source>
</evidence>
<evidence type="ECO:0000256" key="1">
    <source>
        <dbReference type="ARBA" id="ARBA00004123"/>
    </source>
</evidence>
<dbReference type="PROSITE" id="PS50082">
    <property type="entry name" value="WD_REPEATS_2"/>
    <property type="match status" value="3"/>
</dbReference>
<dbReference type="GO" id="GO:0005634">
    <property type="term" value="C:nucleus"/>
    <property type="evidence" value="ECO:0007669"/>
    <property type="project" value="UniProtKB-SubCell"/>
</dbReference>
<gene>
    <name evidence="11" type="ORF">F8388_025786</name>
</gene>
<dbReference type="InterPro" id="IPR011009">
    <property type="entry name" value="Kinase-like_dom_sf"/>
</dbReference>
<keyword evidence="4" id="KW-0677">Repeat</keyword>
<keyword evidence="2 9" id="KW-0853">WD repeat</keyword>
<dbReference type="Gene3D" id="2.130.10.10">
    <property type="entry name" value="YVTN repeat-like/Quinoprotein amine dehydrogenase"/>
    <property type="match status" value="1"/>
</dbReference>
<feature type="region of interest" description="Disordered" evidence="10">
    <location>
        <begin position="356"/>
        <end position="377"/>
    </location>
</feature>
<proteinExistence type="predicted"/>
<dbReference type="InterPro" id="IPR036322">
    <property type="entry name" value="WD40_repeat_dom_sf"/>
</dbReference>
<evidence type="ECO:0000313" key="12">
    <source>
        <dbReference type="Proteomes" id="UP000525078"/>
    </source>
</evidence>
<sequence>MDDEVGEEVRPLGTVECGHLQGKEVEFFMKSTGELLNSQEMLLPGQNDYGRSSHQEFEELLDGKNVQSLNHVNTLETPYDSCPRTMDDAGVSVEELTVRNVNGSNLTIVGTSANLGRVQTRQTQWQHLYQLGSGSGSGSSQSNVAYRDNGKRTTSGLDDAGYSSFNDFLAQKACDDNHNEVVEEPRNSENKVILGNAPGSGSIRTKILSKSGFSEFFVKSTLKGKGVICKGPPKVAFHPEPRVKSKSRLGIGSVAAPDTSKGLDSKIVNPPSYELKTRSRAGGSDCSGVNLREWLKVGGSKVNKGERLYIFRQIVELVDHSHSEGVALQNLSPSYFKLLPSVKVKYVGSPDRKEILQSANDQDPSHSEKSLHRKKRPVEQNNFASIGIVSSAKKQKFIQNARGLKQWPQFPSNSGFKQENANASHISITEQKITYSESGELVTKHGTESKPSSPPASNAREQMTYASEQLEEKWYRSPEELTERSCKMLSNIYSLGVFLFELLGHFDSDSTLATAMSDLRYRILPPSFLSENPKEAGFCLWLLHPEPSSRPTTRCATVSPLFRKLVFKIALLWSLMNDNANCKPLDLCNWILVLEILQSEVVKGLQEPCSEELSLAIEQDDGESELLLHFLESLQVQKQKDAYKLVESIQCLEGDIEEIVRRNPSKEHLAHSCLLVDSFVHGRTNVFTHREPSSSDKLFQLSTLSNTSESRLMKNISQLENAYFSMRSNVQLPETDAALREDNELLKNRDNWHLAQKDEEEQNPSSTDRLGDFFDGLCKYARYSNFEVRGVLRNGEFSNALNVICSLSFDRDEDYFAAAGVSKKIKIFEFNALLSDSVDIHYPVIEMSNKSKISCVSWNHYIKNYMASSDYDGAVKLWDASTGQVFSQFNEHEKRAWSVDFSKVYPTKLASGSDDCCVKLWSINEKNCLGTIRSLANVCCVQFSAHSTHLLAFGSADYRTYCYDLRYAKTPWCVLAGHDKAVSYVKFLDSDTLVSASTDNTLKLWDLKRSHSANACSLTLTGHDNEKNFVGLSVNDGYITCGSESNEVFAYYRSLPMPITSHQFGSIDPISGKETNDDNGQFVSSVCWRRKSNMVVAANSTGCIKVLELV</sequence>
<reference evidence="11 12" key="1">
    <citation type="journal article" date="2020" name="bioRxiv">
        <title>Sequence and annotation of 42 cannabis genomes reveals extensive copy number variation in cannabinoid synthesis and pathogen resistance genes.</title>
        <authorList>
            <person name="Mckernan K.J."/>
            <person name="Helbert Y."/>
            <person name="Kane L.T."/>
            <person name="Ebling H."/>
            <person name="Zhang L."/>
            <person name="Liu B."/>
            <person name="Eaton Z."/>
            <person name="Mclaughlin S."/>
            <person name="Kingan S."/>
            <person name="Baybayan P."/>
            <person name="Concepcion G."/>
            <person name="Jordan M."/>
            <person name="Riva A."/>
            <person name="Barbazuk W."/>
            <person name="Harkins T."/>
        </authorList>
    </citation>
    <scope>NUCLEOTIDE SEQUENCE [LARGE SCALE GENOMIC DNA]</scope>
    <source>
        <strain evidence="12">cv. Jamaican Lion 4</strain>
        <tissue evidence="11">Leaf</tissue>
    </source>
</reference>
<dbReference type="PANTHER" id="PTHR44218:SF15">
    <property type="entry name" value="PROTEIN SPA1-RELATED 2"/>
    <property type="match status" value="1"/>
</dbReference>